<name>A0A6J6W0N6_9ZZZZ</name>
<protein>
    <submittedName>
        <fullName evidence="2">Unannotated protein</fullName>
    </submittedName>
</protein>
<gene>
    <name evidence="2" type="ORF">UFOPK2938_00556</name>
</gene>
<feature type="region of interest" description="Disordered" evidence="1">
    <location>
        <begin position="107"/>
        <end position="143"/>
    </location>
</feature>
<evidence type="ECO:0000313" key="2">
    <source>
        <dbReference type="EMBL" id="CAB4778451.1"/>
    </source>
</evidence>
<dbReference type="AlphaFoldDB" id="A0A6J6W0N6"/>
<accession>A0A6J6W0N6</accession>
<feature type="compositionally biased region" description="Polar residues" evidence="1">
    <location>
        <begin position="115"/>
        <end position="140"/>
    </location>
</feature>
<organism evidence="2">
    <name type="scientific">freshwater metagenome</name>
    <dbReference type="NCBI Taxonomy" id="449393"/>
    <lineage>
        <taxon>unclassified sequences</taxon>
        <taxon>metagenomes</taxon>
        <taxon>ecological metagenomes</taxon>
    </lineage>
</organism>
<dbReference type="EMBL" id="CAEZZX010000091">
    <property type="protein sequence ID" value="CAB4778451.1"/>
    <property type="molecule type" value="Genomic_DNA"/>
</dbReference>
<sequence length="165" mass="18094">MSDRTCFTRSILGAKVGNDAAFGGAIEFVNVHAGEEFHDPFLQSHRQSRSVEVDGVQAGEVVFGQLFWAQSLDHGRMRGHQEDGLGLVALDHVKQFRWIPTAQHRDRSTHGNRCVTEQESSTVIHRSHSDGATPSSQTPLNGRGVELQRARTVANQYALGLACCS</sequence>
<reference evidence="2" key="1">
    <citation type="submission" date="2020-05" db="EMBL/GenBank/DDBJ databases">
        <authorList>
            <person name="Chiriac C."/>
            <person name="Salcher M."/>
            <person name="Ghai R."/>
            <person name="Kavagutti S V."/>
        </authorList>
    </citation>
    <scope>NUCLEOTIDE SEQUENCE</scope>
</reference>
<proteinExistence type="predicted"/>
<evidence type="ECO:0000256" key="1">
    <source>
        <dbReference type="SAM" id="MobiDB-lite"/>
    </source>
</evidence>